<evidence type="ECO:0000313" key="1">
    <source>
        <dbReference type="EMBL" id="PWZ38208.1"/>
    </source>
</evidence>
<organism evidence="1 2">
    <name type="scientific">Zea mays</name>
    <name type="common">Maize</name>
    <dbReference type="NCBI Taxonomy" id="4577"/>
    <lineage>
        <taxon>Eukaryota</taxon>
        <taxon>Viridiplantae</taxon>
        <taxon>Streptophyta</taxon>
        <taxon>Embryophyta</taxon>
        <taxon>Tracheophyta</taxon>
        <taxon>Spermatophyta</taxon>
        <taxon>Magnoliopsida</taxon>
        <taxon>Liliopsida</taxon>
        <taxon>Poales</taxon>
        <taxon>Poaceae</taxon>
        <taxon>PACMAD clade</taxon>
        <taxon>Panicoideae</taxon>
        <taxon>Andropogonodae</taxon>
        <taxon>Andropogoneae</taxon>
        <taxon>Tripsacinae</taxon>
        <taxon>Zea</taxon>
    </lineage>
</organism>
<proteinExistence type="predicted"/>
<comment type="caution">
    <text evidence="1">The sequence shown here is derived from an EMBL/GenBank/DDBJ whole genome shotgun (WGS) entry which is preliminary data.</text>
</comment>
<reference evidence="1 2" key="1">
    <citation type="journal article" date="2018" name="Nat. Genet.">
        <title>Extensive intraspecific gene order and gene structural variations between Mo17 and other maize genomes.</title>
        <authorList>
            <person name="Sun S."/>
            <person name="Zhou Y."/>
            <person name="Chen J."/>
            <person name="Shi J."/>
            <person name="Zhao H."/>
            <person name="Zhao H."/>
            <person name="Song W."/>
            <person name="Zhang M."/>
            <person name="Cui Y."/>
            <person name="Dong X."/>
            <person name="Liu H."/>
            <person name="Ma X."/>
            <person name="Jiao Y."/>
            <person name="Wang B."/>
            <person name="Wei X."/>
            <person name="Stein J.C."/>
            <person name="Glaubitz J.C."/>
            <person name="Lu F."/>
            <person name="Yu G."/>
            <person name="Liang C."/>
            <person name="Fengler K."/>
            <person name="Li B."/>
            <person name="Rafalski A."/>
            <person name="Schnable P.S."/>
            <person name="Ware D.H."/>
            <person name="Buckler E.S."/>
            <person name="Lai J."/>
        </authorList>
    </citation>
    <scope>NUCLEOTIDE SEQUENCE [LARGE SCALE GENOMIC DNA]</scope>
    <source>
        <strain evidence="2">cv. Missouri 17</strain>
        <tissue evidence="1">Seedling</tissue>
    </source>
</reference>
<dbReference type="EMBL" id="NCVQ01000003">
    <property type="protein sequence ID" value="PWZ38208.1"/>
    <property type="molecule type" value="Genomic_DNA"/>
</dbReference>
<evidence type="ECO:0000313" key="2">
    <source>
        <dbReference type="Proteomes" id="UP000251960"/>
    </source>
</evidence>
<accession>A0A3L6FTJ2</accession>
<protein>
    <submittedName>
        <fullName evidence="1">Uncharacterized protein</fullName>
    </submittedName>
</protein>
<sequence length="13" mass="1790">MFAIRRKWREQIR</sequence>
<name>A0A3L6FTJ2_MAIZE</name>
<dbReference type="Proteomes" id="UP000251960">
    <property type="component" value="Chromosome 2"/>
</dbReference>
<gene>
    <name evidence="1" type="ORF">Zm00014a_010170</name>
</gene>